<dbReference type="PANTHER" id="PTHR43380">
    <property type="entry name" value="2-OXOISOVALERATE DEHYDROGENASE SUBUNIT ALPHA, MITOCHONDRIAL"/>
    <property type="match status" value="1"/>
</dbReference>
<keyword evidence="2 5" id="KW-0560">Oxidoreductase</keyword>
<dbReference type="CDD" id="cd02000">
    <property type="entry name" value="TPP_E1_PDC_ADC_BCADC"/>
    <property type="match status" value="1"/>
</dbReference>
<evidence type="ECO:0000313" key="5">
    <source>
        <dbReference type="EMBL" id="VFB01586.1"/>
    </source>
</evidence>
<dbReference type="Pfam" id="PF00676">
    <property type="entry name" value="E1_dh"/>
    <property type="match status" value="1"/>
</dbReference>
<evidence type="ECO:0000259" key="4">
    <source>
        <dbReference type="Pfam" id="PF00676"/>
    </source>
</evidence>
<dbReference type="InterPro" id="IPR050771">
    <property type="entry name" value="Alpha-ketoacid_DH_E1_comp"/>
</dbReference>
<reference evidence="5 6" key="1">
    <citation type="submission" date="2019-02" db="EMBL/GenBank/DDBJ databases">
        <authorList>
            <consortium name="Pathogen Informatics"/>
        </authorList>
    </citation>
    <scope>NUCLEOTIDE SEQUENCE [LARGE SCALE GENOMIC DNA]</scope>
    <source>
        <strain evidence="5 6">3012STDY6756504</strain>
    </source>
</reference>
<name>A0A4U8W8E1_9NOCA</name>
<dbReference type="NCBIfam" id="TIGR03181">
    <property type="entry name" value="PDH_E1_alph_x"/>
    <property type="match status" value="1"/>
</dbReference>
<gene>
    <name evidence="5" type="primary">pdhA</name>
    <name evidence="5" type="ORF">NCTC10797_05405</name>
</gene>
<dbReference type="GO" id="GO:0009083">
    <property type="term" value="P:branched-chain amino acid catabolic process"/>
    <property type="evidence" value="ECO:0007669"/>
    <property type="project" value="TreeGrafter"/>
</dbReference>
<dbReference type="InterPro" id="IPR017596">
    <property type="entry name" value="PdhA/BkdA"/>
</dbReference>
<keyword evidence="3" id="KW-0786">Thiamine pyrophosphate</keyword>
<accession>A0A4U8W8E1</accession>
<proteinExistence type="predicted"/>
<dbReference type="EC" id="1.2.4.1" evidence="5"/>
<sequence length="384" mass="42183">MLCDTGHNPDSDVQEAVKEMLGKPSYPVQLIQPDGRRVLDREHAAVVADVGPDRLRDLYEDLVVTRRIDTEATALQRQGQLGLWAPLLGQEAAQVGSARALRPDDYVFCSYRESAVAYCRGVDPARLTRMWRGVAHSCWDPDAVNMTNPAIVVGAQGLHATGYAYAAHLEGADIATIAYFGDGATSQGDIAEALGFAASWSAPVVFFCQNNHWAISEPVRLQSATPIAQRALGYGIPSVQVDGNDVLAVLAVTRQALARAHAGGGPSFIEAITYRMGPHTTADDPTRYRSDAETEEWKRRDPIDRVHRLLDRENLLDEQFEQRVRDKADEIATVVRTATIDMPDPDPMELFDHVYSTEHPLIAEQRRAYAQHLAAHAPTEGVPS</sequence>
<dbReference type="InterPro" id="IPR001017">
    <property type="entry name" value="DH_E1"/>
</dbReference>
<dbReference type="GO" id="GO:0000287">
    <property type="term" value="F:magnesium ion binding"/>
    <property type="evidence" value="ECO:0007669"/>
    <property type="project" value="UniProtKB-ARBA"/>
</dbReference>
<dbReference type="SUPFAM" id="SSF52518">
    <property type="entry name" value="Thiamin diphosphate-binding fold (THDP-binding)"/>
    <property type="match status" value="1"/>
</dbReference>
<comment type="cofactor">
    <cofactor evidence="1">
        <name>thiamine diphosphate</name>
        <dbReference type="ChEBI" id="CHEBI:58937"/>
    </cofactor>
</comment>
<protein>
    <submittedName>
        <fullName evidence="5">Pyruvate dehydrogenase E1 component subunit alpha</fullName>
        <ecNumber evidence="5">1.2.4.1</ecNumber>
    </submittedName>
</protein>
<dbReference type="GO" id="GO:0004739">
    <property type="term" value="F:pyruvate dehydrogenase (acetyl-transferring) activity"/>
    <property type="evidence" value="ECO:0007669"/>
    <property type="project" value="UniProtKB-EC"/>
</dbReference>
<dbReference type="InterPro" id="IPR029061">
    <property type="entry name" value="THDP-binding"/>
</dbReference>
<evidence type="ECO:0000256" key="1">
    <source>
        <dbReference type="ARBA" id="ARBA00001964"/>
    </source>
</evidence>
<evidence type="ECO:0000313" key="6">
    <source>
        <dbReference type="Proteomes" id="UP000290439"/>
    </source>
</evidence>
<dbReference type="Gene3D" id="3.40.50.970">
    <property type="match status" value="1"/>
</dbReference>
<dbReference type="AlphaFoldDB" id="A0A4U8W8E1"/>
<evidence type="ECO:0000256" key="3">
    <source>
        <dbReference type="ARBA" id="ARBA00023052"/>
    </source>
</evidence>
<dbReference type="Proteomes" id="UP000290439">
    <property type="component" value="Chromosome"/>
</dbReference>
<organism evidence="5 6">
    <name type="scientific">Nocardia cyriacigeorgica</name>
    <dbReference type="NCBI Taxonomy" id="135487"/>
    <lineage>
        <taxon>Bacteria</taxon>
        <taxon>Bacillati</taxon>
        <taxon>Actinomycetota</taxon>
        <taxon>Actinomycetes</taxon>
        <taxon>Mycobacteriales</taxon>
        <taxon>Nocardiaceae</taxon>
        <taxon>Nocardia</taxon>
    </lineage>
</organism>
<feature type="domain" description="Dehydrogenase E1 component" evidence="4">
    <location>
        <begin position="63"/>
        <end position="330"/>
    </location>
</feature>
<dbReference type="EMBL" id="LR215973">
    <property type="protein sequence ID" value="VFB01586.1"/>
    <property type="molecule type" value="Genomic_DNA"/>
</dbReference>
<keyword evidence="5" id="KW-0670">Pyruvate</keyword>
<dbReference type="PANTHER" id="PTHR43380:SF1">
    <property type="entry name" value="2-OXOISOVALERATE DEHYDROGENASE SUBUNIT ALPHA, MITOCHONDRIAL"/>
    <property type="match status" value="1"/>
</dbReference>
<evidence type="ECO:0000256" key="2">
    <source>
        <dbReference type="ARBA" id="ARBA00023002"/>
    </source>
</evidence>